<evidence type="ECO:0008006" key="5">
    <source>
        <dbReference type="Google" id="ProtNLM"/>
    </source>
</evidence>
<keyword evidence="1" id="KW-0812">Transmembrane</keyword>
<evidence type="ECO:0000256" key="1">
    <source>
        <dbReference type="SAM" id="Phobius"/>
    </source>
</evidence>
<gene>
    <name evidence="3" type="ORF">C7C56_009525</name>
</gene>
<proteinExistence type="predicted"/>
<evidence type="ECO:0000313" key="3">
    <source>
        <dbReference type="EMBL" id="PWF48883.1"/>
    </source>
</evidence>
<dbReference type="EMBL" id="PXWF02000123">
    <property type="protein sequence ID" value="PWF48883.1"/>
    <property type="molecule type" value="Genomic_DNA"/>
</dbReference>
<organism evidence="3 4">
    <name type="scientific">Massilia glaciei</name>
    <dbReference type="NCBI Taxonomy" id="1524097"/>
    <lineage>
        <taxon>Bacteria</taxon>
        <taxon>Pseudomonadati</taxon>
        <taxon>Pseudomonadota</taxon>
        <taxon>Betaproteobacteria</taxon>
        <taxon>Burkholderiales</taxon>
        <taxon>Oxalobacteraceae</taxon>
        <taxon>Telluria group</taxon>
        <taxon>Massilia</taxon>
    </lineage>
</organism>
<keyword evidence="4" id="KW-1185">Reference proteome</keyword>
<keyword evidence="1" id="KW-0472">Membrane</keyword>
<feature type="signal peptide" evidence="2">
    <location>
        <begin position="1"/>
        <end position="23"/>
    </location>
</feature>
<name>A0A2U2HN08_9BURK</name>
<protein>
    <recommendedName>
        <fullName evidence="5">Carboxypeptidase regulatory-like domain-containing protein</fullName>
    </recommendedName>
</protein>
<dbReference type="AlphaFoldDB" id="A0A2U2HN08"/>
<sequence>MNHKHLFAALACTLVLAAGPALAHDGEDHSEKPVAPAATGGAPRIEAHSELFELVGRVEHGVMTIHLDRYADNTPVTNARIEIESGKTSGVAVPNKDGTYSFKSPLFDKPAPLSLTFTVSAGGDDDLLAGDLVPAAGEEHDHPQAAATWAGFTPLRIAGALALALLAALGAGLALRARRRNTVKEYK</sequence>
<evidence type="ECO:0000313" key="4">
    <source>
        <dbReference type="Proteomes" id="UP000241421"/>
    </source>
</evidence>
<keyword evidence="2" id="KW-0732">Signal</keyword>
<comment type="caution">
    <text evidence="3">The sequence shown here is derived from an EMBL/GenBank/DDBJ whole genome shotgun (WGS) entry which is preliminary data.</text>
</comment>
<evidence type="ECO:0000256" key="2">
    <source>
        <dbReference type="SAM" id="SignalP"/>
    </source>
</evidence>
<feature type="transmembrane region" description="Helical" evidence="1">
    <location>
        <begin position="157"/>
        <end position="177"/>
    </location>
</feature>
<dbReference type="Proteomes" id="UP000241421">
    <property type="component" value="Unassembled WGS sequence"/>
</dbReference>
<dbReference type="RefSeq" id="WP_106757202.1">
    <property type="nucleotide sequence ID" value="NZ_PXWF02000123.1"/>
</dbReference>
<keyword evidence="1" id="KW-1133">Transmembrane helix</keyword>
<dbReference type="OrthoDB" id="5600128at2"/>
<reference evidence="3 4" key="1">
    <citation type="submission" date="2018-04" db="EMBL/GenBank/DDBJ databases">
        <title>Massilia violaceinigra sp. nov., a novel purple-pigmented bacterium isolated from Tianshan glacier, Xinjiang, China.</title>
        <authorList>
            <person name="Wang H."/>
        </authorList>
    </citation>
    <scope>NUCLEOTIDE SEQUENCE [LARGE SCALE GENOMIC DNA]</scope>
    <source>
        <strain evidence="3 4">B448-2</strain>
    </source>
</reference>
<feature type="chain" id="PRO_5015775894" description="Carboxypeptidase regulatory-like domain-containing protein" evidence="2">
    <location>
        <begin position="24"/>
        <end position="187"/>
    </location>
</feature>
<accession>A0A2U2HN08</accession>